<dbReference type="Gene3D" id="1.20.920.10">
    <property type="entry name" value="Bromodomain-like"/>
    <property type="match status" value="1"/>
</dbReference>
<evidence type="ECO:0000256" key="3">
    <source>
        <dbReference type="SAM" id="MobiDB-lite"/>
    </source>
</evidence>
<feature type="region of interest" description="Disordered" evidence="3">
    <location>
        <begin position="284"/>
        <end position="313"/>
    </location>
</feature>
<dbReference type="CDD" id="cd04369">
    <property type="entry name" value="Bromodomain"/>
    <property type="match status" value="1"/>
</dbReference>
<reference evidence="5" key="1">
    <citation type="submission" date="2018-07" db="EMBL/GenBank/DDBJ databases">
        <authorList>
            <person name="Gao Z.-S."/>
            <person name="Jia H.-M."/>
            <person name="Jia H.-J."/>
            <person name="Cai Q.-L."/>
            <person name="Wang Y."/>
            <person name="Zhao H.-B."/>
        </authorList>
    </citation>
    <scope>NUCLEOTIDE SEQUENCE</scope>
    <source>
        <tissue evidence="5">Leaves</tissue>
    </source>
</reference>
<feature type="compositionally biased region" description="Polar residues" evidence="3">
    <location>
        <begin position="110"/>
        <end position="126"/>
    </location>
</feature>
<comment type="caution">
    <text evidence="5">The sequence shown here is derived from an EMBL/GenBank/DDBJ whole genome shotgun (WGS) entry which is preliminary data.</text>
</comment>
<keyword evidence="1 2" id="KW-0103">Bromodomain</keyword>
<dbReference type="SUPFAM" id="SSF47370">
    <property type="entry name" value="Bromodomain"/>
    <property type="match status" value="1"/>
</dbReference>
<dbReference type="Proteomes" id="UP000516437">
    <property type="component" value="Unassembled WGS sequence"/>
</dbReference>
<gene>
    <name evidence="5" type="ORF">CJ030_MR0G005180</name>
    <name evidence="6" type="ORF">CJ030_MR0G005184</name>
</gene>
<dbReference type="EMBL" id="RXIC02000101">
    <property type="protein sequence ID" value="KAB1201034.1"/>
    <property type="molecule type" value="Genomic_DNA"/>
</dbReference>
<reference evidence="5" key="3">
    <citation type="submission" date="2019-09" db="EMBL/GenBank/DDBJ databases">
        <authorList>
            <person name="Gao Z."/>
        </authorList>
    </citation>
    <scope>NUCLEOTIDE SEQUENCE</scope>
    <source>
        <tissue evidence="5">Leaves</tissue>
    </source>
</reference>
<dbReference type="InterPro" id="IPR036427">
    <property type="entry name" value="Bromodomain-like_sf"/>
</dbReference>
<evidence type="ECO:0000313" key="7">
    <source>
        <dbReference type="Proteomes" id="UP000516437"/>
    </source>
</evidence>
<accession>A0A6A1UPL0</accession>
<dbReference type="PANTHER" id="PTHR22881:SF26">
    <property type="entry name" value="BROMODOMAIN CONTAINING PROTEIN, EXPRESSED"/>
    <property type="match status" value="1"/>
</dbReference>
<dbReference type="InterPro" id="IPR051831">
    <property type="entry name" value="Bromodomain_contain_prot"/>
</dbReference>
<dbReference type="PANTHER" id="PTHR22881">
    <property type="entry name" value="BROMODOMAIN CONTAINING PROTEIN"/>
    <property type="match status" value="1"/>
</dbReference>
<evidence type="ECO:0000256" key="2">
    <source>
        <dbReference type="PROSITE-ProRule" id="PRU00035"/>
    </source>
</evidence>
<reference evidence="5 7" key="2">
    <citation type="journal article" date="2019" name="Plant Biotechnol. J.">
        <title>The red bayberry genome and genetic basis of sex determination.</title>
        <authorList>
            <person name="Jia H.M."/>
            <person name="Jia H.J."/>
            <person name="Cai Q.L."/>
            <person name="Wang Y."/>
            <person name="Zhao H.B."/>
            <person name="Yang W.F."/>
            <person name="Wang G.Y."/>
            <person name="Li Y.H."/>
            <person name="Zhan D.L."/>
            <person name="Shen Y.T."/>
            <person name="Niu Q.F."/>
            <person name="Chang L."/>
            <person name="Qiu J."/>
            <person name="Zhao L."/>
            <person name="Xie H.B."/>
            <person name="Fu W.Y."/>
            <person name="Jin J."/>
            <person name="Li X.W."/>
            <person name="Jiao Y."/>
            <person name="Zhou C.C."/>
            <person name="Tu T."/>
            <person name="Chai C.Y."/>
            <person name="Gao J.L."/>
            <person name="Fan L.J."/>
            <person name="van de Weg E."/>
            <person name="Wang J.Y."/>
            <person name="Gao Z.S."/>
        </authorList>
    </citation>
    <scope>NUCLEOTIDE SEQUENCE [LARGE SCALE GENOMIC DNA]</scope>
    <source>
        <tissue evidence="5">Leaves</tissue>
    </source>
</reference>
<name>A0A6A1UPL0_9ROSI</name>
<dbReference type="SMART" id="SM00297">
    <property type="entry name" value="BROMO"/>
    <property type="match status" value="1"/>
</dbReference>
<dbReference type="EMBL" id="RXIC02000101">
    <property type="protein sequence ID" value="KAB1201030.1"/>
    <property type="molecule type" value="Genomic_DNA"/>
</dbReference>
<proteinExistence type="predicted"/>
<dbReference type="Pfam" id="PF00439">
    <property type="entry name" value="Bromodomain"/>
    <property type="match status" value="1"/>
</dbReference>
<evidence type="ECO:0000256" key="1">
    <source>
        <dbReference type="ARBA" id="ARBA00023117"/>
    </source>
</evidence>
<feature type="compositionally biased region" description="Basic and acidic residues" evidence="3">
    <location>
        <begin position="56"/>
        <end position="68"/>
    </location>
</feature>
<sequence>MRCTRRRSSRILALEEEKKKEEEQKERATKFNLLSRNETVPLVSEPNSKAGVTHSQHPEEGGHREQKQGRPPTVMQYDRRRVKLKRLEDVVVTPAAYPSQQEGENRKLENSSVQNVDHPAASSSVHQMPEKRVLEFVLDILQRKDTHNIFGQPVDGEEVDDYYTIIKKPMDFGTMRAKLQEGMYTSLEQFENDVFLIFNNAMHFNSSKTLYYKEARSMQELAQRAFRALRTIPDNCESLFSLIRKLPGRKSQGEAEVTSARRARCGRVNTKAGRQLGLNTDVDQRENKVPSGSGDGMETERRQTYRPCTSLPSENGALTSSIHKAYRPLAHIISDEFGYKESLTRFAKHLGPTAQKVANRKLARCMQMEAALRQSQTPNPLARTPEISKLSVPPLAQAPAYNYLDRVDNVPMPQVPTPLARTPEISKRSAPYLAQTPAYNLDRVDINVPRPQVLHHVLPGDLNVIKHACQGLDVQGDLWKGENHPTSYGFNSREWDCAYKGKMVCTDSRTDIDTTSLRNTVPPSDFMGISSIQQRENAHFNAIKDAKIASPGEMAANIPVNVGYDPKGKGKMICANDEMDLLHGSLGYDTARQNQNQLIGLGSHFALSGKETMNPPVASWITNMYKNMDTTTGARQPYNQSHPVPLADALYSKLLDMTYKRTSYSQASIWPSQPAKSSVHDTTFLTGLGSRNEVRANSAQAGQSLGPNLAASQQAIGDFPSVQMLLNKGSPLGPRTALQQVSQFQAAQKMAVIHAMSFYEKATPDKYQADGSAQRFVDNLRQSSTDPSQLDLALQL</sequence>
<feature type="compositionally biased region" description="Basic and acidic residues" evidence="3">
    <location>
        <begin position="17"/>
        <end position="29"/>
    </location>
</feature>
<evidence type="ECO:0000313" key="5">
    <source>
        <dbReference type="EMBL" id="KAB1201030.1"/>
    </source>
</evidence>
<feature type="region of interest" description="Disordered" evidence="3">
    <location>
        <begin position="95"/>
        <end position="126"/>
    </location>
</feature>
<feature type="region of interest" description="Disordered" evidence="3">
    <location>
        <begin position="17"/>
        <end position="76"/>
    </location>
</feature>
<dbReference type="OrthoDB" id="21449at2759"/>
<dbReference type="InterPro" id="IPR018359">
    <property type="entry name" value="Bromodomain_CS"/>
</dbReference>
<evidence type="ECO:0000313" key="6">
    <source>
        <dbReference type="EMBL" id="KAB1201034.1"/>
    </source>
</evidence>
<organism evidence="5 7">
    <name type="scientific">Morella rubra</name>
    <name type="common">Chinese bayberry</name>
    <dbReference type="NCBI Taxonomy" id="262757"/>
    <lineage>
        <taxon>Eukaryota</taxon>
        <taxon>Viridiplantae</taxon>
        <taxon>Streptophyta</taxon>
        <taxon>Embryophyta</taxon>
        <taxon>Tracheophyta</taxon>
        <taxon>Spermatophyta</taxon>
        <taxon>Magnoliopsida</taxon>
        <taxon>eudicotyledons</taxon>
        <taxon>Gunneridae</taxon>
        <taxon>Pentapetalae</taxon>
        <taxon>rosids</taxon>
        <taxon>fabids</taxon>
        <taxon>Fagales</taxon>
        <taxon>Myricaceae</taxon>
        <taxon>Morella</taxon>
    </lineage>
</organism>
<dbReference type="AlphaFoldDB" id="A0A6A1UPL0"/>
<dbReference type="PROSITE" id="PS00633">
    <property type="entry name" value="BROMODOMAIN_1"/>
    <property type="match status" value="1"/>
</dbReference>
<feature type="domain" description="Bromo" evidence="4">
    <location>
        <begin position="142"/>
        <end position="212"/>
    </location>
</feature>
<evidence type="ECO:0000259" key="4">
    <source>
        <dbReference type="PROSITE" id="PS50014"/>
    </source>
</evidence>
<dbReference type="PRINTS" id="PR00503">
    <property type="entry name" value="BROMODOMAIN"/>
</dbReference>
<protein>
    <submittedName>
        <fullName evidence="5">Bromodomain and PHD finger-containing protein 3</fullName>
    </submittedName>
</protein>
<dbReference type="PROSITE" id="PS50014">
    <property type="entry name" value="BROMODOMAIN_2"/>
    <property type="match status" value="1"/>
</dbReference>
<dbReference type="InterPro" id="IPR001487">
    <property type="entry name" value="Bromodomain"/>
</dbReference>
<keyword evidence="7" id="KW-1185">Reference proteome</keyword>